<gene>
    <name evidence="6" type="ORF">E7Z73_09365</name>
</gene>
<dbReference type="GO" id="GO:0003824">
    <property type="term" value="F:catalytic activity"/>
    <property type="evidence" value="ECO:0007669"/>
    <property type="project" value="InterPro"/>
</dbReference>
<dbReference type="SUPFAM" id="SSF102114">
    <property type="entry name" value="Radical SAM enzymes"/>
    <property type="match status" value="1"/>
</dbReference>
<evidence type="ECO:0000256" key="2">
    <source>
        <dbReference type="ARBA" id="ARBA00022723"/>
    </source>
</evidence>
<reference evidence="6" key="1">
    <citation type="submission" date="2019-04" db="EMBL/GenBank/DDBJ databases">
        <title>Evolution of Biomass-Degrading Anaerobic Consortia Revealed by Metagenomics.</title>
        <authorList>
            <person name="Peng X."/>
        </authorList>
    </citation>
    <scope>NUCLEOTIDE SEQUENCE</scope>
    <source>
        <strain evidence="6">SIG12</strain>
    </source>
</reference>
<organism evidence="6 7">
    <name type="scientific">Methanobrevibacter millerae</name>
    <dbReference type="NCBI Taxonomy" id="230361"/>
    <lineage>
        <taxon>Archaea</taxon>
        <taxon>Methanobacteriati</taxon>
        <taxon>Methanobacteriota</taxon>
        <taxon>Methanomada group</taxon>
        <taxon>Methanobacteria</taxon>
        <taxon>Methanobacteriales</taxon>
        <taxon>Methanobacteriaceae</taxon>
        <taxon>Methanobrevibacter</taxon>
    </lineage>
</organism>
<keyword evidence="3" id="KW-0408">Iron</keyword>
<dbReference type="SMART" id="SM00729">
    <property type="entry name" value="Elp3"/>
    <property type="match status" value="1"/>
</dbReference>
<evidence type="ECO:0000259" key="5">
    <source>
        <dbReference type="PROSITE" id="PS51918"/>
    </source>
</evidence>
<evidence type="ECO:0000256" key="3">
    <source>
        <dbReference type="ARBA" id="ARBA00023004"/>
    </source>
</evidence>
<dbReference type="EMBL" id="SUTE01000077">
    <property type="protein sequence ID" value="MBE6505921.1"/>
    <property type="molecule type" value="Genomic_DNA"/>
</dbReference>
<dbReference type="InterPro" id="IPR050377">
    <property type="entry name" value="Radical_SAM_PqqE_MftC-like"/>
</dbReference>
<dbReference type="InterPro" id="IPR013785">
    <property type="entry name" value="Aldolase_TIM"/>
</dbReference>
<dbReference type="RefSeq" id="WP_303737571.1">
    <property type="nucleotide sequence ID" value="NZ_SUTE01000077.1"/>
</dbReference>
<dbReference type="Gene3D" id="3.20.20.70">
    <property type="entry name" value="Aldolase class I"/>
    <property type="match status" value="1"/>
</dbReference>
<evidence type="ECO:0000256" key="4">
    <source>
        <dbReference type="ARBA" id="ARBA00023014"/>
    </source>
</evidence>
<dbReference type="CDD" id="cd01335">
    <property type="entry name" value="Radical_SAM"/>
    <property type="match status" value="1"/>
</dbReference>
<dbReference type="InterPro" id="IPR006638">
    <property type="entry name" value="Elp3/MiaA/NifB-like_rSAM"/>
</dbReference>
<dbReference type="PROSITE" id="PS51918">
    <property type="entry name" value="RADICAL_SAM"/>
    <property type="match status" value="1"/>
</dbReference>
<dbReference type="Proteomes" id="UP000762703">
    <property type="component" value="Unassembled WGS sequence"/>
</dbReference>
<dbReference type="Pfam" id="PF04055">
    <property type="entry name" value="Radical_SAM"/>
    <property type="match status" value="1"/>
</dbReference>
<evidence type="ECO:0000256" key="1">
    <source>
        <dbReference type="ARBA" id="ARBA00022691"/>
    </source>
</evidence>
<proteinExistence type="predicted"/>
<dbReference type="GO" id="GO:0046872">
    <property type="term" value="F:metal ion binding"/>
    <property type="evidence" value="ECO:0007669"/>
    <property type="project" value="UniProtKB-KW"/>
</dbReference>
<dbReference type="InterPro" id="IPR058240">
    <property type="entry name" value="rSAM_sf"/>
</dbReference>
<sequence>MIGISNVFNKLKNRENNELHIVIPEKQDMIFDAVNIDTNNACNQRCRFCFTDFDENKVNMDIETFKSVLKVLPYVQDDIGGGYGFYFSCIYEPTINPNFLEYLSLLPPIAKNKCFMTTNLARPMSKEFIKKMLSSNIHLINISIESLNENNFEYITQNKKFNTFKNNLELLEEVINENKNDIPYLRFVSILLKENKNEIVDLIKYTHTHFPIVSHEIRTPFINEYENMEWNKKQFMTKDETQDIINQIQSIGYSVDLIIESVEDLESLYEDNAVQSKDDEDMYTEASKRLRKVEDYEYLFLRINSDGTCVDKKSNEPEKIPLTNTEDYFKQKLFDLYENKANVAYCQKFEYDNVIKGSSFIMMDNLIENDAILELNGWCCPDRKVNINKLIIRFTGANGDIHYCYASTKIRPDADEFKQKEEGWCGGYATYIAKSKLKSENYTVDFLYKDYSGDTICYEWDCSIKLN</sequence>
<dbReference type="AlphaFoldDB" id="A0A8T3VMF2"/>
<dbReference type="PANTHER" id="PTHR11228">
    <property type="entry name" value="RADICAL SAM DOMAIN PROTEIN"/>
    <property type="match status" value="1"/>
</dbReference>
<keyword evidence="2" id="KW-0479">Metal-binding</keyword>
<keyword evidence="4" id="KW-0411">Iron-sulfur</keyword>
<protein>
    <submittedName>
        <fullName evidence="6">Radical SAM protein</fullName>
    </submittedName>
</protein>
<name>A0A8T3VMF2_9EURY</name>
<dbReference type="InterPro" id="IPR007197">
    <property type="entry name" value="rSAM"/>
</dbReference>
<evidence type="ECO:0000313" key="7">
    <source>
        <dbReference type="Proteomes" id="UP000762703"/>
    </source>
</evidence>
<evidence type="ECO:0000313" key="6">
    <source>
        <dbReference type="EMBL" id="MBE6505921.1"/>
    </source>
</evidence>
<dbReference type="GO" id="GO:0051536">
    <property type="term" value="F:iron-sulfur cluster binding"/>
    <property type="evidence" value="ECO:0007669"/>
    <property type="project" value="UniProtKB-KW"/>
</dbReference>
<feature type="domain" description="Radical SAM core" evidence="5">
    <location>
        <begin position="28"/>
        <end position="254"/>
    </location>
</feature>
<keyword evidence="1" id="KW-0949">S-adenosyl-L-methionine</keyword>
<dbReference type="SFLD" id="SFLDS00029">
    <property type="entry name" value="Radical_SAM"/>
    <property type="match status" value="1"/>
</dbReference>
<dbReference type="PANTHER" id="PTHR11228:SF7">
    <property type="entry name" value="PQQA PEPTIDE CYCLASE"/>
    <property type="match status" value="1"/>
</dbReference>
<comment type="caution">
    <text evidence="6">The sequence shown here is derived from an EMBL/GenBank/DDBJ whole genome shotgun (WGS) entry which is preliminary data.</text>
</comment>
<accession>A0A8T3VMF2</accession>